<protein>
    <submittedName>
        <fullName evidence="3">ADP-heptose--LPS heptosyltransferase</fullName>
        <ecNumber evidence="3">2.4.-.-</ecNumber>
    </submittedName>
</protein>
<keyword evidence="2 3" id="KW-0808">Transferase</keyword>
<dbReference type="CDD" id="cd03789">
    <property type="entry name" value="GT9_LPS_heptosyltransferase"/>
    <property type="match status" value="1"/>
</dbReference>
<proteinExistence type="predicted"/>
<evidence type="ECO:0000256" key="2">
    <source>
        <dbReference type="ARBA" id="ARBA00022679"/>
    </source>
</evidence>
<accession>A0A0B7HAE5</accession>
<dbReference type="Pfam" id="PF01075">
    <property type="entry name" value="Glyco_transf_9"/>
    <property type="match status" value="1"/>
</dbReference>
<dbReference type="InterPro" id="IPR002201">
    <property type="entry name" value="Glyco_trans_9"/>
</dbReference>
<dbReference type="GO" id="GO:0008713">
    <property type="term" value="F:ADP-heptose-lipopolysaccharide heptosyltransferase activity"/>
    <property type="evidence" value="ECO:0007669"/>
    <property type="project" value="TreeGrafter"/>
</dbReference>
<dbReference type="SUPFAM" id="SSF53756">
    <property type="entry name" value="UDP-Glycosyltransferase/glycogen phosphorylase"/>
    <property type="match status" value="1"/>
</dbReference>
<dbReference type="PANTHER" id="PTHR30160:SF22">
    <property type="entry name" value="LIPOPOLYSACCHARIDE CORE BIOSYNTHESIS PROTEIN"/>
    <property type="match status" value="1"/>
</dbReference>
<dbReference type="EMBL" id="CDOG01000030">
    <property type="protein sequence ID" value="CEN39462.1"/>
    <property type="molecule type" value="Genomic_DNA"/>
</dbReference>
<name>A0A0B7HAE5_9FLAO</name>
<gene>
    <name evidence="3" type="ORF">CCYN74_360009</name>
</gene>
<dbReference type="Gene3D" id="3.40.50.2000">
    <property type="entry name" value="Glycogen Phosphorylase B"/>
    <property type="match status" value="2"/>
</dbReference>
<dbReference type="AlphaFoldDB" id="A0A0B7HAE5"/>
<dbReference type="PANTHER" id="PTHR30160">
    <property type="entry name" value="TETRAACYLDISACCHARIDE 4'-KINASE-RELATED"/>
    <property type="match status" value="1"/>
</dbReference>
<dbReference type="Proteomes" id="UP000038083">
    <property type="component" value="Unassembled WGS sequence"/>
</dbReference>
<evidence type="ECO:0000313" key="4">
    <source>
        <dbReference type="Proteomes" id="UP000038083"/>
    </source>
</evidence>
<evidence type="ECO:0000256" key="1">
    <source>
        <dbReference type="ARBA" id="ARBA00022676"/>
    </source>
</evidence>
<sequence>MNFKHIAVFRTSAMGDVAISVPILTAFAEQYPDVKITLVTKPMFAPMFLHIPNCEILKIDLKGKHKGILGLYQLFKELKKLEVEAVADIHNVLRTNIIKIFFKFSRIPFIQIDKGRKEKKDLTRDKSKIFKQLKTSYQRYADVFKKLGFPISLNKNYFAPKPKLSKEIKNLLSEEKNIGIAPFASHLGKQYPFHNLKELIYILSNNYPKNKIYIFGGGEHQQKIVEEVAHLSNVENMIDRFSFEEELQLIANLDVMLSMDSGNTHLAAMYGIPTITIWGVTHPFAGFYPYGQPFENALLADRNQFPLIPTSVYGNKYPKGYERAIKTIKIEEILIKIEEIIIPNNRNNENSNY</sequence>
<reference evidence="3 4" key="1">
    <citation type="submission" date="2015-01" db="EMBL/GenBank/DDBJ databases">
        <authorList>
            <person name="MANFREDI Pablo"/>
        </authorList>
    </citation>
    <scope>NUCLEOTIDE SEQUENCE [LARGE SCALE GENOMIC DNA]</scope>
    <source>
        <strain evidence="3 4">Ccy74</strain>
    </source>
</reference>
<dbReference type="GO" id="GO:0005829">
    <property type="term" value="C:cytosol"/>
    <property type="evidence" value="ECO:0007669"/>
    <property type="project" value="TreeGrafter"/>
</dbReference>
<dbReference type="InterPro" id="IPR051199">
    <property type="entry name" value="LPS_LOS_Heptosyltrfase"/>
</dbReference>
<dbReference type="RefSeq" id="WP_018278469.1">
    <property type="nucleotide sequence ID" value="NZ_CDOF01000017.1"/>
</dbReference>
<organism evidence="3 4">
    <name type="scientific">Capnocytophaga cynodegmi</name>
    <dbReference type="NCBI Taxonomy" id="28189"/>
    <lineage>
        <taxon>Bacteria</taxon>
        <taxon>Pseudomonadati</taxon>
        <taxon>Bacteroidota</taxon>
        <taxon>Flavobacteriia</taxon>
        <taxon>Flavobacteriales</taxon>
        <taxon>Flavobacteriaceae</taxon>
        <taxon>Capnocytophaga</taxon>
    </lineage>
</organism>
<keyword evidence="1 3" id="KW-0328">Glycosyltransferase</keyword>
<dbReference type="EC" id="2.4.-.-" evidence="3"/>
<dbReference type="GO" id="GO:0009244">
    <property type="term" value="P:lipopolysaccharide core region biosynthetic process"/>
    <property type="evidence" value="ECO:0007669"/>
    <property type="project" value="TreeGrafter"/>
</dbReference>
<dbReference type="OrthoDB" id="9768048at2"/>
<evidence type="ECO:0000313" key="3">
    <source>
        <dbReference type="EMBL" id="CEN39462.1"/>
    </source>
</evidence>